<feature type="compositionally biased region" description="Acidic residues" evidence="3">
    <location>
        <begin position="409"/>
        <end position="423"/>
    </location>
</feature>
<feature type="non-terminal residue" evidence="6">
    <location>
        <position position="1"/>
    </location>
</feature>
<feature type="compositionally biased region" description="Gly residues" evidence="3">
    <location>
        <begin position="384"/>
        <end position="395"/>
    </location>
</feature>
<feature type="region of interest" description="Disordered" evidence="3">
    <location>
        <begin position="1091"/>
        <end position="1112"/>
    </location>
</feature>
<dbReference type="InterPro" id="IPR019155">
    <property type="entry name" value="CLEC16A/TT9_N"/>
</dbReference>
<feature type="domain" description="FPL" evidence="4">
    <location>
        <begin position="78"/>
        <end position="225"/>
    </location>
</feature>
<dbReference type="InterPro" id="IPR045820">
    <property type="entry name" value="CLEC16A/TT9_C"/>
</dbReference>
<evidence type="ECO:0000256" key="3">
    <source>
        <dbReference type="SAM" id="MobiDB-lite"/>
    </source>
</evidence>
<name>A0A9P5SLA0_9FUNG</name>
<protein>
    <submittedName>
        <fullName evidence="6">Protein CL16A</fullName>
    </submittedName>
</protein>
<dbReference type="AlphaFoldDB" id="A0A9P5SLA0"/>
<evidence type="ECO:0000313" key="7">
    <source>
        <dbReference type="Proteomes" id="UP000696485"/>
    </source>
</evidence>
<evidence type="ECO:0000313" key="6">
    <source>
        <dbReference type="EMBL" id="KAF9332634.1"/>
    </source>
</evidence>
<organism evidence="6 7">
    <name type="scientific">Podila minutissima</name>
    <dbReference type="NCBI Taxonomy" id="64525"/>
    <lineage>
        <taxon>Eukaryota</taxon>
        <taxon>Fungi</taxon>
        <taxon>Fungi incertae sedis</taxon>
        <taxon>Mucoromycota</taxon>
        <taxon>Mortierellomycotina</taxon>
        <taxon>Mortierellomycetes</taxon>
        <taxon>Mortierellales</taxon>
        <taxon>Mortierellaceae</taxon>
        <taxon>Podila</taxon>
    </lineage>
</organism>
<feature type="region of interest" description="Disordered" evidence="3">
    <location>
        <begin position="1132"/>
        <end position="1154"/>
    </location>
</feature>
<dbReference type="GO" id="GO:0016197">
    <property type="term" value="P:endosomal transport"/>
    <property type="evidence" value="ECO:0007669"/>
    <property type="project" value="TreeGrafter"/>
</dbReference>
<dbReference type="GO" id="GO:0007034">
    <property type="term" value="P:vacuolar transport"/>
    <property type="evidence" value="ECO:0007669"/>
    <property type="project" value="TreeGrafter"/>
</dbReference>
<feature type="compositionally biased region" description="Low complexity" evidence="3">
    <location>
        <begin position="493"/>
        <end position="509"/>
    </location>
</feature>
<feature type="compositionally biased region" description="Low complexity" evidence="3">
    <location>
        <begin position="439"/>
        <end position="459"/>
    </location>
</feature>
<feature type="region of interest" description="Disordered" evidence="3">
    <location>
        <begin position="327"/>
        <end position="549"/>
    </location>
</feature>
<comment type="similarity">
    <text evidence="1">Belongs to the CLEC16A/gop-1 family.</text>
</comment>
<dbReference type="EMBL" id="JAAAUY010000248">
    <property type="protein sequence ID" value="KAF9332634.1"/>
    <property type="molecule type" value="Genomic_DNA"/>
</dbReference>
<dbReference type="PANTHER" id="PTHR21481:SF0">
    <property type="entry name" value="PROTEIN CLEC16A"/>
    <property type="match status" value="1"/>
</dbReference>
<keyword evidence="2" id="KW-0072">Autophagy</keyword>
<proteinExistence type="inferred from homology"/>
<feature type="region of interest" description="Disordered" evidence="3">
    <location>
        <begin position="971"/>
        <end position="1018"/>
    </location>
</feature>
<evidence type="ECO:0000259" key="5">
    <source>
        <dbReference type="Pfam" id="PF19439"/>
    </source>
</evidence>
<feature type="compositionally biased region" description="Gly residues" evidence="3">
    <location>
        <begin position="908"/>
        <end position="931"/>
    </location>
</feature>
<gene>
    <name evidence="6" type="primary">CLEC16A</name>
    <name evidence="6" type="ORF">BG006_004471</name>
</gene>
<dbReference type="InterPro" id="IPR039272">
    <property type="entry name" value="CLEC16A/TT9"/>
</dbReference>
<feature type="compositionally biased region" description="Polar residues" evidence="3">
    <location>
        <begin position="1139"/>
        <end position="1154"/>
    </location>
</feature>
<feature type="compositionally biased region" description="Low complexity" evidence="3">
    <location>
        <begin position="971"/>
        <end position="1005"/>
    </location>
</feature>
<dbReference type="Proteomes" id="UP000696485">
    <property type="component" value="Unassembled WGS sequence"/>
</dbReference>
<dbReference type="GO" id="GO:0005794">
    <property type="term" value="C:Golgi apparatus"/>
    <property type="evidence" value="ECO:0007669"/>
    <property type="project" value="TreeGrafter"/>
</dbReference>
<feature type="domain" description="CLEC16A/TT9 C-terminal" evidence="5">
    <location>
        <begin position="277"/>
        <end position="326"/>
    </location>
</feature>
<accession>A0A9P5SLA0</accession>
<evidence type="ECO:0000259" key="4">
    <source>
        <dbReference type="Pfam" id="PF09758"/>
    </source>
</evidence>
<comment type="caution">
    <text evidence="6">The sequence shown here is derived from an EMBL/GenBank/DDBJ whole genome shotgun (WGS) entry which is preliminary data.</text>
</comment>
<dbReference type="PANTHER" id="PTHR21481">
    <property type="entry name" value="PROTEIN CLEC16A"/>
    <property type="match status" value="1"/>
</dbReference>
<dbReference type="GO" id="GO:0005770">
    <property type="term" value="C:late endosome"/>
    <property type="evidence" value="ECO:0007669"/>
    <property type="project" value="TreeGrafter"/>
</dbReference>
<feature type="region of interest" description="Disordered" evidence="3">
    <location>
        <begin position="908"/>
        <end position="934"/>
    </location>
</feature>
<feature type="compositionally biased region" description="Basic residues" evidence="3">
    <location>
        <begin position="483"/>
        <end position="492"/>
    </location>
</feature>
<feature type="region of interest" description="Disordered" evidence="3">
    <location>
        <begin position="772"/>
        <end position="839"/>
    </location>
</feature>
<reference evidence="6" key="1">
    <citation type="journal article" date="2020" name="Fungal Divers.">
        <title>Resolving the Mortierellaceae phylogeny through synthesis of multi-gene phylogenetics and phylogenomics.</title>
        <authorList>
            <person name="Vandepol N."/>
            <person name="Liber J."/>
            <person name="Desiro A."/>
            <person name="Na H."/>
            <person name="Kennedy M."/>
            <person name="Barry K."/>
            <person name="Grigoriev I.V."/>
            <person name="Miller A.N."/>
            <person name="O'Donnell K."/>
            <person name="Stajich J.E."/>
            <person name="Bonito G."/>
        </authorList>
    </citation>
    <scope>NUCLEOTIDE SEQUENCE</scope>
    <source>
        <strain evidence="6">NVP1</strain>
    </source>
</reference>
<feature type="compositionally biased region" description="Polar residues" evidence="3">
    <location>
        <begin position="791"/>
        <end position="801"/>
    </location>
</feature>
<feature type="compositionally biased region" description="Polar residues" evidence="3">
    <location>
        <begin position="1006"/>
        <end position="1015"/>
    </location>
</feature>
<dbReference type="Pfam" id="PF19439">
    <property type="entry name" value="CLEC16A_C"/>
    <property type="match status" value="1"/>
</dbReference>
<dbReference type="Pfam" id="PF09758">
    <property type="entry name" value="FPL"/>
    <property type="match status" value="1"/>
</dbReference>
<evidence type="ECO:0000256" key="1">
    <source>
        <dbReference type="ARBA" id="ARBA00006441"/>
    </source>
</evidence>
<evidence type="ECO:0000256" key="2">
    <source>
        <dbReference type="ARBA" id="ARBA00023006"/>
    </source>
</evidence>
<feature type="compositionally biased region" description="Low complexity" evidence="3">
    <location>
        <begin position="327"/>
        <end position="337"/>
    </location>
</feature>
<dbReference type="GO" id="GO:0006914">
    <property type="term" value="P:autophagy"/>
    <property type="evidence" value="ECO:0007669"/>
    <property type="project" value="UniProtKB-KW"/>
</dbReference>
<dbReference type="GO" id="GO:1901096">
    <property type="term" value="P:regulation of autophagosome maturation"/>
    <property type="evidence" value="ECO:0007669"/>
    <property type="project" value="TreeGrafter"/>
</dbReference>
<feature type="compositionally biased region" description="Basic residues" evidence="3">
    <location>
        <begin position="807"/>
        <end position="817"/>
    </location>
</feature>
<keyword evidence="7" id="KW-1185">Reference proteome</keyword>
<sequence length="1209" mass="130959">MFNLLWSKPKPERFSLENLKYAPENHQYPSQLNNTTTSGTHTNIRSWDHSDRQQLLILCEQLQHFPGDAHEDNIITCLKELTQLLIWGDQHDPLLLEHFFEQNVHWHFLKILQSKNDGALIVQVLQTLNIMFENVRSRESLYFLLSNNYVNQVIGLRYDFSNDEILAYYIYLLRTLSFKLSKDTIYFFFNEHLDDFPLYSEAIKFFNHEESMIRIAVRVITLNVYSVNDKKMQDFILDRTTTTYFSNLVWFIGNYGTTVNDMLLHPGEGEFSRMNYYLAEHMDCFYYVNDIIELDVPKINKILISNLLNRLLRPMYLDSLLTASASASTNNKTTSGNLTSSAPNSRPGYGGTLMSREKSSDSIMSISSNGGGGGVAIRTFGTQGTTGGSLFGGAGASRMRTRTESPLFETEEDEECRETEELLASEGLPTPTSEFDAVGPLSLPRSSGHPSSSAHLSSSVPTPISRPMEHEMPADPVSEGAKSRSKSRRRSSRASSILGPILPSSSSMGEIRSDSELGQELRPVFTAKEDRVSGSTYQDNIPFSDEELVDHDKNKNKEDIDAPPPLPPRRLVQEVDTDDDQTTALSIHEHVGPVIQTRDELIDRLVDIICGQAESGAHRFRILTIQMATELLIEFVYTKGVNGKEPSGPHHQGGESQLGEGRLQRLALAEALFRDRVKKGIIEMEKRKIAVSPVLMDADKRASLLSTFTVKAERSLNESKLGIDRQIVNMISESSIIYGPDKEQESDPDLDPDPDLVVLFELDPEFVGPVTYEKPSLTHDSDEVTNPDRASITNGSSSTTAVGGRGVKIRNRIKAKMQGHTPPTSGKQPPTEPHKPQLTTLQRLEAMVVRYIKWLHILIQCRQLLCKKPITPFSKAVEASSPAISVTESPTLPHLLGRRPSDLMMGASIGGGGGGRGGASAGSGSGTGTGTGAVASAHRGLQKALATTATTTSAAPVTVSLLSASLASSPATSAVNSDSTLSTSNSSVSSMNSSPSNMVPASVSATLSQPGSISASGDMGSRALLTATAALEAAAGSGTLGHHLGSLGSASATLSSHLDPLSASVTEAIRKSGAKIKTMVDPLTGNHLFRVSSYHDPNKDSSDSSSAASSVMSLGRPFGSTTAASAVVHGGTVHGGTGMQRTLSGMSHVSNQSVGVDSGAVVERVDVEVLTGEVDGETNTGHDVFKSILDPTHPAHQNEDPILKVLETL</sequence>